<dbReference type="GO" id="GO:0016787">
    <property type="term" value="F:hydrolase activity"/>
    <property type="evidence" value="ECO:0007669"/>
    <property type="project" value="InterPro"/>
</dbReference>
<sequence length="281" mass="32116">MKYFLHFFLFLVLNGASTEVFSQSSSSRHIYGGAPSDGPIIRRNAYVFEYDQDKKSPRWVAYRLIGEYRKTPEREGQWEKYRDDESMEHEPKRSDWQGAYDDSIRNYAKGHLAPFFISGGDRDGDGLLADGPDEDLDVDDPDDAKTVYEINYFSNLVPQAHDSFNGAGGIWNGVETRIRETLLPRHDELWVFAGPIFGPGVYDVIGEGVHVAPMFFQIVIWEEEGQPVFEAYLLPHHQKAHGEIEDYLVSIRHIEAMTGLNFFSDLSLGDKERISTLRSPE</sequence>
<comment type="caution">
    <text evidence="6">The sequence shown here is derived from an EMBL/GenBank/DDBJ whole genome shotgun (WGS) entry which is preliminary data.</text>
</comment>
<evidence type="ECO:0000259" key="5">
    <source>
        <dbReference type="SMART" id="SM00892"/>
    </source>
</evidence>
<organism evidence="6 7">
    <name type="scientific">Acanthopleuribacter pedis</name>
    <dbReference type="NCBI Taxonomy" id="442870"/>
    <lineage>
        <taxon>Bacteria</taxon>
        <taxon>Pseudomonadati</taxon>
        <taxon>Acidobacteriota</taxon>
        <taxon>Holophagae</taxon>
        <taxon>Acanthopleuribacterales</taxon>
        <taxon>Acanthopleuribacteraceae</taxon>
        <taxon>Acanthopleuribacter</taxon>
    </lineage>
</organism>
<keyword evidence="2" id="KW-0479">Metal-binding</keyword>
<evidence type="ECO:0000256" key="1">
    <source>
        <dbReference type="PIRSR" id="PIRSR640255-1"/>
    </source>
</evidence>
<dbReference type="GO" id="GO:0003676">
    <property type="term" value="F:nucleic acid binding"/>
    <property type="evidence" value="ECO:0007669"/>
    <property type="project" value="InterPro"/>
</dbReference>
<dbReference type="Proteomes" id="UP000664417">
    <property type="component" value="Unassembled WGS sequence"/>
</dbReference>
<feature type="binding site" evidence="2">
    <location>
        <position position="165"/>
    </location>
    <ligand>
        <name>Mg(2+)</name>
        <dbReference type="ChEBI" id="CHEBI:18420"/>
        <note>catalytic</note>
    </ligand>
</feature>
<dbReference type="SMART" id="SM00477">
    <property type="entry name" value="NUC"/>
    <property type="match status" value="1"/>
</dbReference>
<dbReference type="SMART" id="SM00892">
    <property type="entry name" value="Endonuclease_NS"/>
    <property type="match status" value="1"/>
</dbReference>
<dbReference type="InterPro" id="IPR044925">
    <property type="entry name" value="His-Me_finger_sf"/>
</dbReference>
<dbReference type="Gene3D" id="3.40.570.10">
    <property type="entry name" value="Extracellular Endonuclease, subunit A"/>
    <property type="match status" value="1"/>
</dbReference>
<dbReference type="EMBL" id="JAFREP010000005">
    <property type="protein sequence ID" value="MBO1318339.1"/>
    <property type="molecule type" value="Genomic_DNA"/>
</dbReference>
<protein>
    <submittedName>
        <fullName evidence="6">DNA/RNA non-specific endonuclease</fullName>
    </submittedName>
</protein>
<name>A0A8J7Q5U1_9BACT</name>
<feature type="region of interest" description="Disordered" evidence="3">
    <location>
        <begin position="74"/>
        <end position="95"/>
    </location>
</feature>
<evidence type="ECO:0000256" key="3">
    <source>
        <dbReference type="SAM" id="MobiDB-lite"/>
    </source>
</evidence>
<proteinExistence type="predicted"/>
<dbReference type="GO" id="GO:0004519">
    <property type="term" value="F:endonuclease activity"/>
    <property type="evidence" value="ECO:0007669"/>
    <property type="project" value="UniProtKB-KW"/>
</dbReference>
<keyword evidence="6" id="KW-0378">Hydrolase</keyword>
<dbReference type="Pfam" id="PF01223">
    <property type="entry name" value="Endonuclease_NS"/>
    <property type="match status" value="1"/>
</dbReference>
<dbReference type="PANTHER" id="PTHR13966">
    <property type="entry name" value="ENDONUCLEASE RELATED"/>
    <property type="match status" value="1"/>
</dbReference>
<feature type="active site" description="Proton acceptor" evidence="1">
    <location>
        <position position="111"/>
    </location>
</feature>
<dbReference type="SUPFAM" id="SSF54060">
    <property type="entry name" value="His-Me finger endonucleases"/>
    <property type="match status" value="1"/>
</dbReference>
<dbReference type="InterPro" id="IPR044929">
    <property type="entry name" value="DNA/RNA_non-sp_Endonuclease_sf"/>
</dbReference>
<evidence type="ECO:0000313" key="7">
    <source>
        <dbReference type="Proteomes" id="UP000664417"/>
    </source>
</evidence>
<keyword evidence="6" id="KW-0255">Endonuclease</keyword>
<dbReference type="GO" id="GO:0046872">
    <property type="term" value="F:metal ion binding"/>
    <property type="evidence" value="ECO:0007669"/>
    <property type="project" value="UniProtKB-KW"/>
</dbReference>
<keyword evidence="6" id="KW-0540">Nuclease</keyword>
<feature type="domain" description="ENPP1-3/EXOG-like endonuclease/phosphodiesterase" evidence="4">
    <location>
        <begin position="43"/>
        <end position="269"/>
    </location>
</feature>
<feature type="domain" description="DNA/RNA non-specific endonuclease/pyrophosphatase/phosphodiesterase" evidence="5">
    <location>
        <begin position="42"/>
        <end position="269"/>
    </location>
</feature>
<gene>
    <name evidence="6" type="ORF">J3U88_07725</name>
</gene>
<dbReference type="InterPro" id="IPR001604">
    <property type="entry name" value="Endo_G_ENPP1-like_dom"/>
</dbReference>
<dbReference type="PANTHER" id="PTHR13966:SF5">
    <property type="entry name" value="ENDONUCLEASE G, MITOCHONDRIAL"/>
    <property type="match status" value="1"/>
</dbReference>
<accession>A0A8J7Q5U1</accession>
<dbReference type="AlphaFoldDB" id="A0A8J7Q5U1"/>
<dbReference type="InterPro" id="IPR040255">
    <property type="entry name" value="Non-specific_endonuclease"/>
</dbReference>
<evidence type="ECO:0000256" key="2">
    <source>
        <dbReference type="PIRSR" id="PIRSR640255-2"/>
    </source>
</evidence>
<dbReference type="RefSeq" id="WP_207858048.1">
    <property type="nucleotide sequence ID" value="NZ_JAFREP010000005.1"/>
</dbReference>
<evidence type="ECO:0000313" key="6">
    <source>
        <dbReference type="EMBL" id="MBO1318339.1"/>
    </source>
</evidence>
<dbReference type="InterPro" id="IPR020821">
    <property type="entry name" value="ENPP1-3/EXOG-like_nuc-like"/>
</dbReference>
<evidence type="ECO:0000259" key="4">
    <source>
        <dbReference type="SMART" id="SM00477"/>
    </source>
</evidence>
<reference evidence="6" key="1">
    <citation type="submission" date="2021-03" db="EMBL/GenBank/DDBJ databases">
        <authorList>
            <person name="Wang G."/>
        </authorList>
    </citation>
    <scope>NUCLEOTIDE SEQUENCE</scope>
    <source>
        <strain evidence="6">KCTC 12899</strain>
    </source>
</reference>
<keyword evidence="7" id="KW-1185">Reference proteome</keyword>